<keyword evidence="2" id="KW-1185">Reference proteome</keyword>
<comment type="caution">
    <text evidence="1">The sequence shown here is derived from an EMBL/GenBank/DDBJ whole genome shotgun (WGS) entry which is preliminary data.</text>
</comment>
<name>A0A1D1UP54_RAMVA</name>
<dbReference type="AlphaFoldDB" id="A0A1D1UP54"/>
<dbReference type="OrthoDB" id="10062872at2759"/>
<organism evidence="1 2">
    <name type="scientific">Ramazzottius varieornatus</name>
    <name type="common">Water bear</name>
    <name type="synonym">Tardigrade</name>
    <dbReference type="NCBI Taxonomy" id="947166"/>
    <lineage>
        <taxon>Eukaryota</taxon>
        <taxon>Metazoa</taxon>
        <taxon>Ecdysozoa</taxon>
        <taxon>Tardigrada</taxon>
        <taxon>Eutardigrada</taxon>
        <taxon>Parachela</taxon>
        <taxon>Hypsibioidea</taxon>
        <taxon>Ramazzottiidae</taxon>
        <taxon>Ramazzottius</taxon>
    </lineage>
</organism>
<evidence type="ECO:0000313" key="1">
    <source>
        <dbReference type="EMBL" id="GAU90290.1"/>
    </source>
</evidence>
<accession>A0A1D1UP54</accession>
<dbReference type="EMBL" id="BDGG01000001">
    <property type="protein sequence ID" value="GAU90290.1"/>
    <property type="molecule type" value="Genomic_DNA"/>
</dbReference>
<dbReference type="Proteomes" id="UP000186922">
    <property type="component" value="Unassembled WGS sequence"/>
</dbReference>
<proteinExistence type="predicted"/>
<protein>
    <submittedName>
        <fullName evidence="1">Uncharacterized protein</fullName>
    </submittedName>
</protein>
<sequence>MPFQLDLDEGPKPENIVVDYERAVINTTGKIFPHARIQGKSFYFSETWIGYIDPNGSEVPAMYPPDLWGVYGRTLEGVWRTSNNAEAWRGAFGNRVDCAHPGIYKFLDELSKALKFIKARVEAPRVGSSLPPRDKTM</sequence>
<gene>
    <name evidence="1" type="primary">RvY_02728-1</name>
    <name evidence="1" type="synonym">RvY_02728.1</name>
    <name evidence="1" type="ORF">RvY_02728</name>
</gene>
<evidence type="ECO:0000313" key="2">
    <source>
        <dbReference type="Proteomes" id="UP000186922"/>
    </source>
</evidence>
<reference evidence="1 2" key="1">
    <citation type="journal article" date="2016" name="Nat. Commun.">
        <title>Extremotolerant tardigrade genome and improved radiotolerance of human cultured cells by tardigrade-unique protein.</title>
        <authorList>
            <person name="Hashimoto T."/>
            <person name="Horikawa D.D."/>
            <person name="Saito Y."/>
            <person name="Kuwahara H."/>
            <person name="Kozuka-Hata H."/>
            <person name="Shin-I T."/>
            <person name="Minakuchi Y."/>
            <person name="Ohishi K."/>
            <person name="Motoyama A."/>
            <person name="Aizu T."/>
            <person name="Enomoto A."/>
            <person name="Kondo K."/>
            <person name="Tanaka S."/>
            <person name="Hara Y."/>
            <person name="Koshikawa S."/>
            <person name="Sagara H."/>
            <person name="Miura T."/>
            <person name="Yokobori S."/>
            <person name="Miyagawa K."/>
            <person name="Suzuki Y."/>
            <person name="Kubo T."/>
            <person name="Oyama M."/>
            <person name="Kohara Y."/>
            <person name="Fujiyama A."/>
            <person name="Arakawa K."/>
            <person name="Katayama T."/>
            <person name="Toyoda A."/>
            <person name="Kunieda T."/>
        </authorList>
    </citation>
    <scope>NUCLEOTIDE SEQUENCE [LARGE SCALE GENOMIC DNA]</scope>
    <source>
        <strain evidence="1 2">YOKOZUNA-1</strain>
    </source>
</reference>